<evidence type="ECO:0000256" key="4">
    <source>
        <dbReference type="ARBA" id="ARBA00022980"/>
    </source>
</evidence>
<evidence type="ECO:0000256" key="1">
    <source>
        <dbReference type="ARBA" id="ARBA00007116"/>
    </source>
</evidence>
<comment type="subunit">
    <text evidence="7">Part of the 50S ribosomal subunit; part of the 5S rRNA/L5/L18/L25 subcomplex. Contacts the 5S and 23S rRNAs.</text>
</comment>
<comment type="similarity">
    <text evidence="1 7">Belongs to the universal ribosomal protein uL18 family.</text>
</comment>
<dbReference type="SUPFAM" id="SSF53137">
    <property type="entry name" value="Translational machinery components"/>
    <property type="match status" value="1"/>
</dbReference>
<dbReference type="Gene3D" id="3.30.420.100">
    <property type="match status" value="1"/>
</dbReference>
<dbReference type="Proteomes" id="UP001300261">
    <property type="component" value="Unassembled WGS sequence"/>
</dbReference>
<evidence type="ECO:0000256" key="3">
    <source>
        <dbReference type="ARBA" id="ARBA00022884"/>
    </source>
</evidence>
<organism evidence="9 10">
    <name type="scientific">Roseibium salinum</name>
    <dbReference type="NCBI Taxonomy" id="1604349"/>
    <lineage>
        <taxon>Bacteria</taxon>
        <taxon>Pseudomonadati</taxon>
        <taxon>Pseudomonadota</taxon>
        <taxon>Alphaproteobacteria</taxon>
        <taxon>Hyphomicrobiales</taxon>
        <taxon>Stappiaceae</taxon>
        <taxon>Roseibium</taxon>
    </lineage>
</organism>
<evidence type="ECO:0000256" key="5">
    <source>
        <dbReference type="ARBA" id="ARBA00023274"/>
    </source>
</evidence>
<evidence type="ECO:0000256" key="7">
    <source>
        <dbReference type="HAMAP-Rule" id="MF_01337"/>
    </source>
</evidence>
<dbReference type="GO" id="GO:0005840">
    <property type="term" value="C:ribosome"/>
    <property type="evidence" value="ECO:0007669"/>
    <property type="project" value="UniProtKB-KW"/>
</dbReference>
<gene>
    <name evidence="7 9" type="primary">rplR</name>
    <name evidence="9" type="ORF">ON753_08260</name>
</gene>
<keyword evidence="4 7" id="KW-0689">Ribosomal protein</keyword>
<dbReference type="PANTHER" id="PTHR12899:SF3">
    <property type="entry name" value="LARGE RIBOSOMAL SUBUNIT PROTEIN UL18M"/>
    <property type="match status" value="1"/>
</dbReference>
<dbReference type="NCBIfam" id="TIGR00060">
    <property type="entry name" value="L18_bact"/>
    <property type="match status" value="1"/>
</dbReference>
<keyword evidence="5 7" id="KW-0687">Ribonucleoprotein</keyword>
<evidence type="ECO:0000256" key="8">
    <source>
        <dbReference type="SAM" id="MobiDB-lite"/>
    </source>
</evidence>
<name>A0ABT3QZX5_9HYPH</name>
<dbReference type="EMBL" id="JAPEVI010000003">
    <property type="protein sequence ID" value="MCX2722393.1"/>
    <property type="molecule type" value="Genomic_DNA"/>
</dbReference>
<dbReference type="InterPro" id="IPR004389">
    <property type="entry name" value="Ribosomal_uL18_bac-type"/>
</dbReference>
<dbReference type="CDD" id="cd00432">
    <property type="entry name" value="Ribosomal_L18_L5e"/>
    <property type="match status" value="1"/>
</dbReference>
<protein>
    <recommendedName>
        <fullName evidence="6 7">Large ribosomal subunit protein uL18</fullName>
    </recommendedName>
</protein>
<keyword evidence="3 7" id="KW-0694">RNA-binding</keyword>
<feature type="region of interest" description="Disordered" evidence="8">
    <location>
        <begin position="1"/>
        <end position="20"/>
    </location>
</feature>
<evidence type="ECO:0000313" key="10">
    <source>
        <dbReference type="Proteomes" id="UP001300261"/>
    </source>
</evidence>
<dbReference type="RefSeq" id="WP_265962078.1">
    <property type="nucleotide sequence ID" value="NZ_JAPEVI010000003.1"/>
</dbReference>
<comment type="caution">
    <text evidence="9">The sequence shown here is derived from an EMBL/GenBank/DDBJ whole genome shotgun (WGS) entry which is preliminary data.</text>
</comment>
<dbReference type="HAMAP" id="MF_01337_B">
    <property type="entry name" value="Ribosomal_uL18_B"/>
    <property type="match status" value="1"/>
</dbReference>
<dbReference type="PANTHER" id="PTHR12899">
    <property type="entry name" value="39S RIBOSOMAL PROTEIN L18, MITOCHONDRIAL"/>
    <property type="match status" value="1"/>
</dbReference>
<evidence type="ECO:0000256" key="2">
    <source>
        <dbReference type="ARBA" id="ARBA00022730"/>
    </source>
</evidence>
<reference evidence="9 10" key="1">
    <citation type="journal article" date="2016" name="Int. J. Syst. Evol. Microbiol.">
        <title>Labrenzia salina sp. nov., isolated from the rhizosphere of the halophyte Arthrocnemum macrostachyum.</title>
        <authorList>
            <person name="Camacho M."/>
            <person name="Redondo-Gomez S."/>
            <person name="Rodriguez-Llorente I."/>
            <person name="Rohde M."/>
            <person name="Sproer C."/>
            <person name="Schumann P."/>
            <person name="Klenk H.P."/>
            <person name="Montero-Calasanz M.D.C."/>
        </authorList>
    </citation>
    <scope>NUCLEOTIDE SEQUENCE [LARGE SCALE GENOMIC DNA]</scope>
    <source>
        <strain evidence="9 10">DSM 29163</strain>
    </source>
</reference>
<evidence type="ECO:0000313" key="9">
    <source>
        <dbReference type="EMBL" id="MCX2722393.1"/>
    </source>
</evidence>
<evidence type="ECO:0000256" key="6">
    <source>
        <dbReference type="ARBA" id="ARBA00035197"/>
    </source>
</evidence>
<dbReference type="Pfam" id="PF00861">
    <property type="entry name" value="Ribosomal_L18p"/>
    <property type="match status" value="1"/>
</dbReference>
<dbReference type="InterPro" id="IPR005484">
    <property type="entry name" value="Ribosomal_uL18_bac/plant/anim"/>
</dbReference>
<keyword evidence="10" id="KW-1185">Reference proteome</keyword>
<sequence>MANSKQAFERRRDRVRRSIQKAANGRPRLSIFRSSKQIYAQIIDDAKGHTIVSASTIEKDLKGSLKTGADVAAAAAVGKLVAERAVAAGVKQVVFDRGGYMYHGRVRALADAAREGGLEF</sequence>
<keyword evidence="2 7" id="KW-0699">rRNA-binding</keyword>
<comment type="function">
    <text evidence="7">This is one of the proteins that bind and probably mediate the attachment of the 5S RNA into the large ribosomal subunit, where it forms part of the central protuberance.</text>
</comment>
<proteinExistence type="inferred from homology"/>
<accession>A0ABT3QZX5</accession>
<dbReference type="InterPro" id="IPR057268">
    <property type="entry name" value="Ribosomal_L18"/>
</dbReference>